<dbReference type="RefSeq" id="WP_097443743.1">
    <property type="nucleotide sequence ID" value="NZ_NBWU01000008.1"/>
</dbReference>
<dbReference type="PROSITE" id="PS51257">
    <property type="entry name" value="PROKAR_LIPOPROTEIN"/>
    <property type="match status" value="1"/>
</dbReference>
<proteinExistence type="predicted"/>
<accession>A0A2A4G3W9</accession>
<protein>
    <recommendedName>
        <fullName evidence="3">DUF4249 domain-containing protein</fullName>
    </recommendedName>
</protein>
<dbReference type="AlphaFoldDB" id="A0A2A4G3W9"/>
<name>A0A2A4G3W9_9FLAO</name>
<sequence length="420" mass="47844">MRVLRFRVLFLLFFLFLSCIEEYDFKDGSEGIGAGILVIEAFITDQEGFQQIRLSRTVALGEAVDSQPETNAKVRILAGDDTVYTFISASNGTYVSEFAFGAQMGVDYVLEIESQGQSYVSTTMQLQGPSVIEDIYVERGENEQGEDGMTVYVDSSSPEDTGRNYRYTYEETFKIIAPRWNSKEFEITDDLDRDDPFDNTADVRLIDRTQEERICYNTTESSEILLNTASGLNTPRRDRNLIRFMGGQDPRIMHRYSILVKQYVHSLSAYTYLQTLGSFAVSDNLLSQVQPGFIGGNIRNPNNLEEKVLGFFDVVGYTEKRLFFNYLDYYDEPQDTSVYFGVNCTNLFAPRIPNRERDGPYVLGCPTKVLIDWIKEDAIVFQDFNTDPPPICEGPYFILLRPCGDCTALGSNQRPDFWVD</sequence>
<reference evidence="1 2" key="1">
    <citation type="submission" date="2017-04" db="EMBL/GenBank/DDBJ databases">
        <title>A new member of the family Flavobacteriaceae isolated from ascidians.</title>
        <authorList>
            <person name="Chen L."/>
        </authorList>
    </citation>
    <scope>NUCLEOTIDE SEQUENCE [LARGE SCALE GENOMIC DNA]</scope>
    <source>
        <strain evidence="1 2">HQA918</strain>
    </source>
</reference>
<evidence type="ECO:0000313" key="1">
    <source>
        <dbReference type="EMBL" id="PCE62656.1"/>
    </source>
</evidence>
<organism evidence="1 2">
    <name type="scientific">Sediminicola luteus</name>
    <dbReference type="NCBI Taxonomy" id="319238"/>
    <lineage>
        <taxon>Bacteria</taxon>
        <taxon>Pseudomonadati</taxon>
        <taxon>Bacteroidota</taxon>
        <taxon>Flavobacteriia</taxon>
        <taxon>Flavobacteriales</taxon>
        <taxon>Flavobacteriaceae</taxon>
        <taxon>Sediminicola</taxon>
    </lineage>
</organism>
<comment type="caution">
    <text evidence="1">The sequence shown here is derived from an EMBL/GenBank/DDBJ whole genome shotgun (WGS) entry which is preliminary data.</text>
</comment>
<evidence type="ECO:0000313" key="2">
    <source>
        <dbReference type="Proteomes" id="UP000219559"/>
    </source>
</evidence>
<dbReference type="Pfam" id="PF14054">
    <property type="entry name" value="DUF4249"/>
    <property type="match status" value="1"/>
</dbReference>
<dbReference type="Proteomes" id="UP000219559">
    <property type="component" value="Unassembled WGS sequence"/>
</dbReference>
<dbReference type="OrthoDB" id="1062680at2"/>
<evidence type="ECO:0008006" key="3">
    <source>
        <dbReference type="Google" id="ProtNLM"/>
    </source>
</evidence>
<keyword evidence="2" id="KW-1185">Reference proteome</keyword>
<dbReference type="EMBL" id="NBWU01000008">
    <property type="protein sequence ID" value="PCE62656.1"/>
    <property type="molecule type" value="Genomic_DNA"/>
</dbReference>
<dbReference type="InterPro" id="IPR025345">
    <property type="entry name" value="DUF4249"/>
</dbReference>
<gene>
    <name evidence="1" type="ORF">B7P33_18660</name>
</gene>